<keyword evidence="4" id="KW-1185">Reference proteome</keyword>
<dbReference type="AlphaFoldDB" id="A0AAV4UDB4"/>
<dbReference type="Proteomes" id="UP001054837">
    <property type="component" value="Unassembled WGS sequence"/>
</dbReference>
<keyword evidence="1" id="KW-0812">Transmembrane</keyword>
<dbReference type="Pfam" id="PF25899">
    <property type="entry name" value="DUF7959"/>
    <property type="match status" value="1"/>
</dbReference>
<dbReference type="InterPro" id="IPR058265">
    <property type="entry name" value="DUF7959"/>
</dbReference>
<accession>A0AAV4UDB4</accession>
<proteinExistence type="predicted"/>
<name>A0AAV4UDB4_9ARAC</name>
<comment type="caution">
    <text evidence="3">The sequence shown here is derived from an EMBL/GenBank/DDBJ whole genome shotgun (WGS) entry which is preliminary data.</text>
</comment>
<feature type="domain" description="DUF7959" evidence="2">
    <location>
        <begin position="63"/>
        <end position="144"/>
    </location>
</feature>
<keyword evidence="1" id="KW-1133">Transmembrane helix</keyword>
<gene>
    <name evidence="3" type="primary">AVEN_165230_1</name>
    <name evidence="3" type="ORF">CDAR_538271</name>
</gene>
<feature type="transmembrane region" description="Helical" evidence="1">
    <location>
        <begin position="176"/>
        <end position="198"/>
    </location>
</feature>
<protein>
    <recommendedName>
        <fullName evidence="2">DUF7959 domain-containing protein</fullName>
    </recommendedName>
</protein>
<evidence type="ECO:0000256" key="1">
    <source>
        <dbReference type="SAM" id="Phobius"/>
    </source>
</evidence>
<dbReference type="EMBL" id="BPLQ01011087">
    <property type="protein sequence ID" value="GIY55500.1"/>
    <property type="molecule type" value="Genomic_DNA"/>
</dbReference>
<evidence type="ECO:0000313" key="3">
    <source>
        <dbReference type="EMBL" id="GIY55500.1"/>
    </source>
</evidence>
<evidence type="ECO:0000313" key="4">
    <source>
        <dbReference type="Proteomes" id="UP001054837"/>
    </source>
</evidence>
<keyword evidence="1" id="KW-0472">Membrane</keyword>
<reference evidence="3 4" key="1">
    <citation type="submission" date="2021-06" db="EMBL/GenBank/DDBJ databases">
        <title>Caerostris darwini draft genome.</title>
        <authorList>
            <person name="Kono N."/>
            <person name="Arakawa K."/>
        </authorList>
    </citation>
    <scope>NUCLEOTIDE SEQUENCE [LARGE SCALE GENOMIC DNA]</scope>
</reference>
<evidence type="ECO:0000259" key="2">
    <source>
        <dbReference type="Pfam" id="PF25899"/>
    </source>
</evidence>
<sequence length="358" mass="41016">MLKINFRADGKEGEVDVNIFNFEKEEPKAFMYDLTSCYNESYSKNYVLTFPANDLVRDTEKDLRNPIHQTIKSVTEVSKQRIFISEVVFSGKYMYAEFKILARPDVLKKSKTTLKESTLDEAVEKLKAAVSANKFIVPIMVKDKEVFLKPEPDGLNEFAGDRRKVEKTQSYKEGSVIALTIGMLVLGFVLGGVTLNLVHTDSRDPTIETRNESLDLFPLFLFWADRKEKEIDGTKPSGRPYSGHIPPRNKPLALTKAHSKNPNSPTSREMFLEIRYFLLPIDHFFACQRIFEWNTGFYQITGLQHTDSRDPTIETRNESSDLWVKEKRKRLTEQSHLGGPYSGHIPLRNKPLALTSAR</sequence>
<organism evidence="3 4">
    <name type="scientific">Caerostris darwini</name>
    <dbReference type="NCBI Taxonomy" id="1538125"/>
    <lineage>
        <taxon>Eukaryota</taxon>
        <taxon>Metazoa</taxon>
        <taxon>Ecdysozoa</taxon>
        <taxon>Arthropoda</taxon>
        <taxon>Chelicerata</taxon>
        <taxon>Arachnida</taxon>
        <taxon>Araneae</taxon>
        <taxon>Araneomorphae</taxon>
        <taxon>Entelegynae</taxon>
        <taxon>Araneoidea</taxon>
        <taxon>Araneidae</taxon>
        <taxon>Caerostris</taxon>
    </lineage>
</organism>